<proteinExistence type="predicted"/>
<protein>
    <submittedName>
        <fullName evidence="2">Uncharacterized protein</fullName>
    </submittedName>
</protein>
<accession>A0ABD3XEF1</accession>
<feature type="compositionally biased region" description="Low complexity" evidence="1">
    <location>
        <begin position="19"/>
        <end position="37"/>
    </location>
</feature>
<comment type="caution">
    <text evidence="2">The sequence shown here is derived from an EMBL/GenBank/DDBJ whole genome shotgun (WGS) entry which is preliminary data.</text>
</comment>
<evidence type="ECO:0000256" key="1">
    <source>
        <dbReference type="SAM" id="MobiDB-lite"/>
    </source>
</evidence>
<dbReference type="EMBL" id="JBJQND010000003">
    <property type="protein sequence ID" value="KAL3884115.1"/>
    <property type="molecule type" value="Genomic_DNA"/>
</dbReference>
<feature type="compositionally biased region" description="Polar residues" evidence="1">
    <location>
        <begin position="151"/>
        <end position="173"/>
    </location>
</feature>
<reference evidence="2 3" key="1">
    <citation type="submission" date="2024-11" db="EMBL/GenBank/DDBJ databases">
        <title>Chromosome-level genome assembly of the freshwater bivalve Anodonta woodiana.</title>
        <authorList>
            <person name="Chen X."/>
        </authorList>
    </citation>
    <scope>NUCLEOTIDE SEQUENCE [LARGE SCALE GENOMIC DNA]</scope>
    <source>
        <strain evidence="2">MN2024</strain>
        <tissue evidence="2">Gills</tissue>
    </source>
</reference>
<feature type="region of interest" description="Disordered" evidence="1">
    <location>
        <begin position="18"/>
        <end position="37"/>
    </location>
</feature>
<dbReference type="AlphaFoldDB" id="A0ABD3XEF1"/>
<name>A0ABD3XEF1_SINWO</name>
<dbReference type="Proteomes" id="UP001634394">
    <property type="component" value="Unassembled WGS sequence"/>
</dbReference>
<gene>
    <name evidence="2" type="ORF">ACJMK2_030337</name>
</gene>
<evidence type="ECO:0000313" key="3">
    <source>
        <dbReference type="Proteomes" id="UP001634394"/>
    </source>
</evidence>
<evidence type="ECO:0000313" key="2">
    <source>
        <dbReference type="EMBL" id="KAL3884115.1"/>
    </source>
</evidence>
<feature type="region of interest" description="Disordered" evidence="1">
    <location>
        <begin position="142"/>
        <end position="174"/>
    </location>
</feature>
<sequence>MDENNRLMMQLASFLINESRQQQQHAGMGQGQSSMQTGLSMADLARQIMAGDDTRHGMQEQNTNQMLMVQLARQMLANVGGSGGMTSQSLHPHQNQGDGFSVDRQQSMIASSVHGISASPDSIPSNRRTSSEGRVFVYQQNPNRPFQPQNSGAQDFTPNVQNSHPSPSVTLSKESIHQPIHGFCNQQRVLVHNMAENRPRPTVPRVLRPGIDNFSRFTGVANPSMVMHAMQLLKRKDRRKRGPKEKETFPVFLYCLPDKNSKLPKFSSLDPVERSLVDQHQKEGFGYPAQDYIDSIPRKTQLCLSYTAEKFHNFMIAIFPKLDGKCYDLYRIDKTRRLIRIEVRTPRDLKDLKYQGSVIIIPYNTDEERPNPIIHRNFDDCYITSAHFGMNMNFSIPIGALTDQSMDSFDLSHDYPMDQPVFPGHGPKMMTLPTINLDKEQENTSLNTEMATTTMDTEKITESPMTDAPDENSNDEAHSDVSANYDGIKIFIGARTQKSHLEDTVIVSIRRDHLVEDVLKAYRQSTDLEKNNIKFHYPDSKDKGGTNAENDDVDPGVTLVTFWEEAFKLFFKGDDEKVPILAPDFPDDIYLLLGRILAHGLILSNYWPMSFPSACASYILSDSCSDKLLLTSLYKVMKESEKVFLETALDEVKMTGSLSPRTENCMKVFTRSYGCRSIPNAVNIESFILSVAKNVLVYQIFWPLVQIRDGIMRHSEDIFDNIEEDDVLSMYQALFPQLPAIIEKITYLFSNQSEISEIENAVKACFEQYLLTLNRKELLSLLVKWTGYDCLCKGDLYVKFRGENETDSPVFQPKQSTLILPSTRMYSEDLKLILET</sequence>
<keyword evidence="3" id="KW-1185">Reference proteome</keyword>
<feature type="region of interest" description="Disordered" evidence="1">
    <location>
        <begin position="458"/>
        <end position="480"/>
    </location>
</feature>
<organism evidence="2 3">
    <name type="scientific">Sinanodonta woodiana</name>
    <name type="common">Chinese pond mussel</name>
    <name type="synonym">Anodonta woodiana</name>
    <dbReference type="NCBI Taxonomy" id="1069815"/>
    <lineage>
        <taxon>Eukaryota</taxon>
        <taxon>Metazoa</taxon>
        <taxon>Spiralia</taxon>
        <taxon>Lophotrochozoa</taxon>
        <taxon>Mollusca</taxon>
        <taxon>Bivalvia</taxon>
        <taxon>Autobranchia</taxon>
        <taxon>Heteroconchia</taxon>
        <taxon>Palaeoheterodonta</taxon>
        <taxon>Unionida</taxon>
        <taxon>Unionoidea</taxon>
        <taxon>Unionidae</taxon>
        <taxon>Unioninae</taxon>
        <taxon>Sinanodonta</taxon>
    </lineage>
</organism>